<dbReference type="Proteomes" id="UP000029858">
    <property type="component" value="Unassembled WGS sequence"/>
</dbReference>
<dbReference type="AlphaFoldDB" id="A0A099GMX9"/>
<evidence type="ECO:0000313" key="1">
    <source>
        <dbReference type="EMBL" id="KGJ23438.1"/>
    </source>
</evidence>
<proteinExistence type="predicted"/>
<dbReference type="EMBL" id="JRKQ01000005">
    <property type="protein sequence ID" value="KGJ23438.1"/>
    <property type="molecule type" value="Genomic_DNA"/>
</dbReference>
<comment type="caution">
    <text evidence="1">The sequence shown here is derived from an EMBL/GenBank/DDBJ whole genome shotgun (WGS) entry which is preliminary data.</text>
</comment>
<organism evidence="1 2">
    <name type="scientific">Paracoccus sanguinis</name>
    <dbReference type="NCBI Taxonomy" id="1545044"/>
    <lineage>
        <taxon>Bacteria</taxon>
        <taxon>Pseudomonadati</taxon>
        <taxon>Pseudomonadota</taxon>
        <taxon>Alphaproteobacteria</taxon>
        <taxon>Rhodobacterales</taxon>
        <taxon>Paracoccaceae</taxon>
        <taxon>Paracoccus</taxon>
    </lineage>
</organism>
<reference evidence="1 2" key="2">
    <citation type="submission" date="2014-10" db="EMBL/GenBank/DDBJ databases">
        <title>Paracoccus sanguinis sp. nov., isolated from clinical specimens of New York State patients.</title>
        <authorList>
            <person name="Mingle L.A."/>
            <person name="Cole J.A."/>
            <person name="Lapierre P."/>
            <person name="Musser K.A."/>
        </authorList>
    </citation>
    <scope>NUCLEOTIDE SEQUENCE [LARGE SCALE GENOMIC DNA]</scope>
    <source>
        <strain evidence="1 2">5503</strain>
    </source>
</reference>
<dbReference type="RefSeq" id="WP_036707028.1">
    <property type="nucleotide sequence ID" value="NZ_JRKQ01000005.1"/>
</dbReference>
<reference evidence="1 2" key="1">
    <citation type="submission" date="2014-09" db="EMBL/GenBank/DDBJ databases">
        <authorList>
            <person name="McGinnis J.M."/>
            <person name="Wolfgang W.J."/>
        </authorList>
    </citation>
    <scope>NUCLEOTIDE SEQUENCE [LARGE SCALE GENOMIC DNA]</scope>
    <source>
        <strain evidence="1 2">5503</strain>
    </source>
</reference>
<sequence>MISFNCLPEHETLGEFARRECVESIDIRFCRNDAEAGADEAFIATCAPAEAEFATIYGITDLGEARAIHDVDLDAAGADELAAACRALFVAILAARRDPPDAAQRHQAEQDAISALSWPMD</sequence>
<evidence type="ECO:0000313" key="2">
    <source>
        <dbReference type="Proteomes" id="UP000029858"/>
    </source>
</evidence>
<gene>
    <name evidence="1" type="ORF">IX56_02105</name>
</gene>
<name>A0A099GMX9_9RHOB</name>
<accession>A0A099GMX9</accession>
<protein>
    <submittedName>
        <fullName evidence="1">Uncharacterized protein</fullName>
    </submittedName>
</protein>